<accession>A0A2R4M1J6</accession>
<proteinExistence type="predicted"/>
<sequence>MSSKSNAGRVGVWGASGSGKSAYTKQRIAQLKRVVMFDPLAEYENAKAVSRFIDVQREIARNWLGFRVSYRPSMGAEMEALDRLSAFLLRVQKPFKDGKPGRNLTLVVEEMNTAFPVSGGARNCRNFAEICSRGRHYGIEVIGVSQRLAEVETRFRGNCTETVVFRQKGPRDKTAAAAEIGCNPNDLPRENLHYLHEKNGLVSKGKVTFAANSNRAPSAKKKRA</sequence>
<dbReference type="OrthoDB" id="7365617at2"/>
<organism evidence="1 2">
    <name type="scientific">Celeribacter baekdonensis</name>
    <dbReference type="NCBI Taxonomy" id="875171"/>
    <lineage>
        <taxon>Bacteria</taxon>
        <taxon>Pseudomonadati</taxon>
        <taxon>Pseudomonadota</taxon>
        <taxon>Alphaproteobacteria</taxon>
        <taxon>Rhodobacterales</taxon>
        <taxon>Roseobacteraceae</taxon>
        <taxon>Celeribacter</taxon>
    </lineage>
</organism>
<gene>
    <name evidence="1" type="ORF">DA792_07725</name>
</gene>
<dbReference type="SUPFAM" id="SSF52540">
    <property type="entry name" value="P-loop containing nucleoside triphosphate hydrolases"/>
    <property type="match status" value="1"/>
</dbReference>
<dbReference type="EMBL" id="CP028475">
    <property type="protein sequence ID" value="AVW90987.1"/>
    <property type="molecule type" value="Genomic_DNA"/>
</dbReference>
<dbReference type="RefSeq" id="WP_107719444.1">
    <property type="nucleotide sequence ID" value="NZ_CP028475.1"/>
</dbReference>
<name>A0A2R4M1J6_9RHOB</name>
<protein>
    <submittedName>
        <fullName evidence="1">Uncharacterized protein</fullName>
    </submittedName>
</protein>
<dbReference type="Proteomes" id="UP000241447">
    <property type="component" value="Chromosome"/>
</dbReference>
<evidence type="ECO:0000313" key="1">
    <source>
        <dbReference type="EMBL" id="AVW90987.1"/>
    </source>
</evidence>
<dbReference type="KEGG" id="cbak:DA792_07725"/>
<reference evidence="1 2" key="1">
    <citation type="submission" date="2018-03" db="EMBL/GenBank/DDBJ databases">
        <title>The Complete Genome of Celeribacter baekdonensis strain LH4, a Thiosulfate-Oxidizing Alphaproteobacterium Isolated from Gulf of Mexico Continental Slope Sediments.</title>
        <authorList>
            <person name="Flood B.E."/>
            <person name="Bailey J.V."/>
            <person name="Leprich D."/>
        </authorList>
    </citation>
    <scope>NUCLEOTIDE SEQUENCE [LARGE SCALE GENOMIC DNA]</scope>
    <source>
        <strain evidence="1 2">LH4</strain>
    </source>
</reference>
<dbReference type="InterPro" id="IPR027417">
    <property type="entry name" value="P-loop_NTPase"/>
</dbReference>
<evidence type="ECO:0000313" key="2">
    <source>
        <dbReference type="Proteomes" id="UP000241447"/>
    </source>
</evidence>
<dbReference type="AlphaFoldDB" id="A0A2R4M1J6"/>
<dbReference type="Gene3D" id="3.40.50.300">
    <property type="entry name" value="P-loop containing nucleotide triphosphate hydrolases"/>
    <property type="match status" value="1"/>
</dbReference>